<reference evidence="4" key="1">
    <citation type="journal article" date="2019" name="Int. J. Syst. Evol. Microbiol.">
        <title>The Global Catalogue of Microorganisms (GCM) 10K type strain sequencing project: providing services to taxonomists for standard genome sequencing and annotation.</title>
        <authorList>
            <consortium name="The Broad Institute Genomics Platform"/>
            <consortium name="The Broad Institute Genome Sequencing Center for Infectious Disease"/>
            <person name="Wu L."/>
            <person name="Ma J."/>
        </authorList>
    </citation>
    <scope>NUCLEOTIDE SEQUENCE [LARGE SCALE GENOMIC DNA]</scope>
    <source>
        <strain evidence="4">NCAIM B.02333</strain>
    </source>
</reference>
<dbReference type="Proteomes" id="UP001595685">
    <property type="component" value="Unassembled WGS sequence"/>
</dbReference>
<dbReference type="InterPro" id="IPR046699">
    <property type="entry name" value="ARPP-1"/>
</dbReference>
<evidence type="ECO:0000259" key="2">
    <source>
        <dbReference type="Pfam" id="PF20208"/>
    </source>
</evidence>
<sequence length="248" mass="26366">MSIVPLPRLHLGSPTHRGGLSVFPRLGRRDPGPGSVQRRGRRRRRARGAPVVGELVAHNQGAQPALLLAGELFEGGWQHRALVHDVVLAPGNLAVVVVSRYDRAYGPSSTGTLLHHLTTVLPSVPPSPDVLAGQRGVLIGIGGQPALLELFPDPRSLRRHLPALIASAWLDAGMRPSVPTPGRQARAFVAALAASGGRRFRTVSTVDAVDGRAVAGESDHVLARGVLWQDQLAHLTVLNPRHDLMLAA</sequence>
<keyword evidence="4" id="KW-1185">Reference proteome</keyword>
<comment type="caution">
    <text evidence="3">The sequence shown here is derived from an EMBL/GenBank/DDBJ whole genome shotgun (WGS) entry which is preliminary data.</text>
</comment>
<dbReference type="EMBL" id="JBHRWW010000005">
    <property type="protein sequence ID" value="MFC3688577.1"/>
    <property type="molecule type" value="Genomic_DNA"/>
</dbReference>
<evidence type="ECO:0000313" key="3">
    <source>
        <dbReference type="EMBL" id="MFC3688577.1"/>
    </source>
</evidence>
<proteinExistence type="predicted"/>
<feature type="region of interest" description="Disordered" evidence="1">
    <location>
        <begin position="15"/>
        <end position="49"/>
    </location>
</feature>
<evidence type="ECO:0000313" key="4">
    <source>
        <dbReference type="Proteomes" id="UP001595685"/>
    </source>
</evidence>
<name>A0ABV7WGN1_9MICO</name>
<feature type="domain" description="ARG and Rhodanese-Phosphatase-superfamily-associated" evidence="2">
    <location>
        <begin position="9"/>
        <end position="99"/>
    </location>
</feature>
<evidence type="ECO:0000256" key="1">
    <source>
        <dbReference type="SAM" id="MobiDB-lite"/>
    </source>
</evidence>
<dbReference type="Pfam" id="PF20208">
    <property type="entry name" value="ARPP-1"/>
    <property type="match status" value="2"/>
</dbReference>
<dbReference type="RefSeq" id="WP_376983762.1">
    <property type="nucleotide sequence ID" value="NZ_JBBEOI010000004.1"/>
</dbReference>
<feature type="domain" description="ARG and Rhodanese-Phosphatase-superfamily-associated" evidence="2">
    <location>
        <begin position="127"/>
        <end position="237"/>
    </location>
</feature>
<organism evidence="3 4">
    <name type="scientific">Aquipuribacter hungaricus</name>
    <dbReference type="NCBI Taxonomy" id="545624"/>
    <lineage>
        <taxon>Bacteria</taxon>
        <taxon>Bacillati</taxon>
        <taxon>Actinomycetota</taxon>
        <taxon>Actinomycetes</taxon>
        <taxon>Micrococcales</taxon>
        <taxon>Intrasporangiaceae</taxon>
        <taxon>Aquipuribacter</taxon>
    </lineage>
</organism>
<gene>
    <name evidence="3" type="ORF">ACFOLH_09520</name>
</gene>
<accession>A0ABV7WGN1</accession>
<protein>
    <submittedName>
        <fullName evidence="3">ARPP-1 family domain-containing protein</fullName>
    </submittedName>
</protein>
<feature type="compositionally biased region" description="Basic residues" evidence="1">
    <location>
        <begin position="38"/>
        <end position="47"/>
    </location>
</feature>